<comment type="subcellular location">
    <subcellularLocation>
        <location evidence="1">Cell membrane</location>
        <topology evidence="1">Single-pass type I membrane protein</topology>
    </subcellularLocation>
</comment>
<feature type="domain" description="Cadherin" evidence="14">
    <location>
        <begin position="225"/>
        <end position="346"/>
    </location>
</feature>
<evidence type="ECO:0000256" key="4">
    <source>
        <dbReference type="ARBA" id="ARBA00022723"/>
    </source>
</evidence>
<dbReference type="eggNOG" id="KOG3594">
    <property type="taxonomic scope" value="Eukaryota"/>
</dbReference>
<feature type="domain" description="Cadherin" evidence="14">
    <location>
        <begin position="345"/>
        <end position="453"/>
    </location>
</feature>
<dbReference type="GO" id="GO:0007156">
    <property type="term" value="P:homophilic cell adhesion via plasma membrane adhesion molecules"/>
    <property type="evidence" value="ECO:0007669"/>
    <property type="project" value="InterPro"/>
</dbReference>
<evidence type="ECO:0000256" key="9">
    <source>
        <dbReference type="ARBA" id="ARBA00022989"/>
    </source>
</evidence>
<dbReference type="InParanoid" id="M3Y6Z2"/>
<dbReference type="EMBL" id="AEYP01050417">
    <property type="status" value="NOT_ANNOTATED_CDS"/>
    <property type="molecule type" value="Genomic_DNA"/>
</dbReference>
<dbReference type="InterPro" id="IPR002126">
    <property type="entry name" value="Cadherin-like_dom"/>
</dbReference>
<dbReference type="Ensembl" id="ENSMPUT00000007213.1">
    <property type="protein sequence ID" value="ENSMPUP00000007095.1"/>
    <property type="gene ID" value="ENSMPUG00000007152.1"/>
</dbReference>
<evidence type="ECO:0000256" key="7">
    <source>
        <dbReference type="ARBA" id="ARBA00022837"/>
    </source>
</evidence>
<keyword evidence="2" id="KW-1003">Cell membrane</keyword>
<evidence type="ECO:0000256" key="13">
    <source>
        <dbReference type="SAM" id="Phobius"/>
    </source>
</evidence>
<dbReference type="GO" id="GO:0008013">
    <property type="term" value="F:beta-catenin binding"/>
    <property type="evidence" value="ECO:0007669"/>
    <property type="project" value="Ensembl"/>
</dbReference>
<dbReference type="GO" id="GO:0016342">
    <property type="term" value="C:catenin complex"/>
    <property type="evidence" value="ECO:0007669"/>
    <property type="project" value="TreeGrafter"/>
</dbReference>
<dbReference type="Pfam" id="PF00028">
    <property type="entry name" value="Cadherin"/>
    <property type="match status" value="2"/>
</dbReference>
<keyword evidence="7 12" id="KW-0106">Calcium</keyword>
<evidence type="ECO:0000256" key="8">
    <source>
        <dbReference type="ARBA" id="ARBA00022889"/>
    </source>
</evidence>
<dbReference type="FunFam" id="2.60.40.60:FF:000019">
    <property type="entry name" value="Cadherin 2"/>
    <property type="match status" value="1"/>
</dbReference>
<dbReference type="PANTHER" id="PTHR24027:SF78">
    <property type="entry name" value="CADHERIN-LIKE PROTEIN 26"/>
    <property type="match status" value="1"/>
</dbReference>
<keyword evidence="11" id="KW-0325">Glycoprotein</keyword>
<dbReference type="GO" id="GO:0035710">
    <property type="term" value="P:CD4-positive, alpha-beta T cell activation"/>
    <property type="evidence" value="ECO:0007669"/>
    <property type="project" value="Ensembl"/>
</dbReference>
<dbReference type="GO" id="GO:0045294">
    <property type="term" value="F:alpha-catenin binding"/>
    <property type="evidence" value="ECO:0007669"/>
    <property type="project" value="Ensembl"/>
</dbReference>
<dbReference type="SUPFAM" id="SSF49313">
    <property type="entry name" value="Cadherin-like"/>
    <property type="match status" value="3"/>
</dbReference>
<gene>
    <name evidence="15" type="primary">CDH26</name>
</gene>
<dbReference type="GO" id="GO:0044331">
    <property type="term" value="P:cell-cell adhesion mediated by cadherin"/>
    <property type="evidence" value="ECO:0007669"/>
    <property type="project" value="TreeGrafter"/>
</dbReference>
<evidence type="ECO:0000256" key="1">
    <source>
        <dbReference type="ARBA" id="ARBA00004251"/>
    </source>
</evidence>
<keyword evidence="6" id="KW-0677">Repeat</keyword>
<feature type="transmembrane region" description="Helical" evidence="13">
    <location>
        <begin position="566"/>
        <end position="589"/>
    </location>
</feature>
<evidence type="ECO:0000256" key="3">
    <source>
        <dbReference type="ARBA" id="ARBA00022692"/>
    </source>
</evidence>
<name>M3Y6Z2_MUSPF</name>
<dbReference type="InterPro" id="IPR015919">
    <property type="entry name" value="Cadherin-like_sf"/>
</dbReference>
<dbReference type="SMART" id="SM00112">
    <property type="entry name" value="CA"/>
    <property type="match status" value="4"/>
</dbReference>
<dbReference type="GO" id="GO:0015630">
    <property type="term" value="C:microtubule cytoskeleton"/>
    <property type="evidence" value="ECO:0007669"/>
    <property type="project" value="Ensembl"/>
</dbReference>
<evidence type="ECO:0000256" key="11">
    <source>
        <dbReference type="ARBA" id="ARBA00023180"/>
    </source>
</evidence>
<dbReference type="PANTHER" id="PTHR24027">
    <property type="entry name" value="CADHERIN-23"/>
    <property type="match status" value="1"/>
</dbReference>
<dbReference type="GO" id="GO:0034332">
    <property type="term" value="P:adherens junction organization"/>
    <property type="evidence" value="ECO:0007669"/>
    <property type="project" value="TreeGrafter"/>
</dbReference>
<organism evidence="15">
    <name type="scientific">Mustela putorius furo</name>
    <name type="common">European domestic ferret</name>
    <name type="synonym">Mustela furo</name>
    <dbReference type="NCBI Taxonomy" id="9669"/>
    <lineage>
        <taxon>Eukaryota</taxon>
        <taxon>Metazoa</taxon>
        <taxon>Chordata</taxon>
        <taxon>Craniata</taxon>
        <taxon>Vertebrata</taxon>
        <taxon>Euteleostomi</taxon>
        <taxon>Mammalia</taxon>
        <taxon>Eutheria</taxon>
        <taxon>Laurasiatheria</taxon>
        <taxon>Carnivora</taxon>
        <taxon>Caniformia</taxon>
        <taxon>Musteloidea</taxon>
        <taxon>Mustelidae</taxon>
        <taxon>Mustelinae</taxon>
        <taxon>Mustela</taxon>
    </lineage>
</organism>
<dbReference type="CDD" id="cd11304">
    <property type="entry name" value="Cadherin_repeat"/>
    <property type="match status" value="3"/>
</dbReference>
<accession>M3Y6Z2</accession>
<dbReference type="AlphaFoldDB" id="M3Y6Z2"/>
<evidence type="ECO:0000256" key="5">
    <source>
        <dbReference type="ARBA" id="ARBA00022729"/>
    </source>
</evidence>
<dbReference type="GO" id="GO:0016339">
    <property type="term" value="P:calcium-dependent cell-cell adhesion via plasma membrane cell adhesion molecules"/>
    <property type="evidence" value="ECO:0007669"/>
    <property type="project" value="TreeGrafter"/>
</dbReference>
<dbReference type="FunFam" id="2.60.40.60:FF:000158">
    <property type="entry name" value="Dachsous cadherin-related 1"/>
    <property type="match status" value="1"/>
</dbReference>
<dbReference type="GO" id="GO:0070097">
    <property type="term" value="F:delta-catenin binding"/>
    <property type="evidence" value="ECO:0007669"/>
    <property type="project" value="Ensembl"/>
</dbReference>
<dbReference type="STRING" id="9669.ENSMPUP00000007095"/>
<sequence length="733" mass="80450">SKRRRIITTLELDEEDQGPFPKLVAELFNDMSYIMSLMYLISGPGVDAHPEIGLFSIEDHRNRRVYVHRPVDRRPRCLSSVYFDVVDHLTGKLLDNSLVFNIRIRDVNDHAAQFPEKEFNISVKENHMAGQPTFKMLTVDSDEENTPNPQVLYFLISETPSLKESSFQTDPTGREMQLSGCWKNETAPRFTLLVGAKDSGEPPLTSTATVHVNVQEGSNHRPTFTRENYRIRISEGRTSPSVLRPPVRDGDLLFTSAWRGRCHILNGNEEGHFDIMTDPEIKEGILNVIKPLDYETRPARSLVIAVENEELLFPREGAGSGGPGWGVAASTTVSMQVTDANDPPAFHPRSFVIGEVDGAGPGIQRGVFNAADPDRAAGPLHVFPSYDPASWVTVDELSGTVTTAQQIDRESPYVNHSFYTIIVQAVDDGLPPQTGTGTQMLFLSAVSDNGPALHPRSRYVEVCESALSETLLLQAEEADLEPYADPFTFELDNSWERAGDTWKLGENRGTRLTSVQSRGAREGLSPSLLSRQAGTFQKPTVHARVCSCPGRGTYVEPSVVVTGTGLLMGALAPACAALMMLAATLLYLLRCCFVSEVRSGSSEDGQQTLITYNDESKPISTLTGRDMLFEPRGVSNNLAPNPLPHIVVNRLLKYQENLDFCQGTVSNAFLQKLRGLDALAGDTGDAPHIYEEQGECEGAESLSSLAFSEPDWDPWASQAAARKETHSESGGPS</sequence>
<keyword evidence="10 13" id="KW-0472">Membrane</keyword>
<dbReference type="GO" id="GO:0016477">
    <property type="term" value="P:cell migration"/>
    <property type="evidence" value="ECO:0007669"/>
    <property type="project" value="TreeGrafter"/>
</dbReference>
<dbReference type="GO" id="GO:0007043">
    <property type="term" value="P:cell-cell junction assembly"/>
    <property type="evidence" value="ECO:0007669"/>
    <property type="project" value="TreeGrafter"/>
</dbReference>
<keyword evidence="9 13" id="KW-1133">Transmembrane helix</keyword>
<proteinExistence type="predicted"/>
<dbReference type="HOGENOM" id="CLU_005284_5_0_1"/>
<dbReference type="GO" id="GO:0005509">
    <property type="term" value="F:calcium ion binding"/>
    <property type="evidence" value="ECO:0007669"/>
    <property type="project" value="UniProtKB-UniRule"/>
</dbReference>
<dbReference type="Gene3D" id="2.60.40.60">
    <property type="entry name" value="Cadherins"/>
    <property type="match status" value="5"/>
</dbReference>
<dbReference type="PRINTS" id="PR00205">
    <property type="entry name" value="CADHERIN"/>
</dbReference>
<dbReference type="OMA" id="DENDVCR"/>
<keyword evidence="4" id="KW-0479">Metal-binding</keyword>
<keyword evidence="8" id="KW-0130">Cell adhesion</keyword>
<dbReference type="FunFam" id="2.60.40.60:FF:000095">
    <property type="entry name" value="Cadherin 13"/>
    <property type="match status" value="1"/>
</dbReference>
<dbReference type="GO" id="GO:0045296">
    <property type="term" value="F:cadherin binding"/>
    <property type="evidence" value="ECO:0007669"/>
    <property type="project" value="TreeGrafter"/>
</dbReference>
<dbReference type="PROSITE" id="PS50268">
    <property type="entry name" value="CADHERIN_2"/>
    <property type="match status" value="4"/>
</dbReference>
<protein>
    <submittedName>
        <fullName evidence="15">Cadherin 26</fullName>
    </submittedName>
</protein>
<evidence type="ECO:0000256" key="10">
    <source>
        <dbReference type="ARBA" id="ARBA00023136"/>
    </source>
</evidence>
<feature type="domain" description="Cadherin" evidence="14">
    <location>
        <begin position="115"/>
        <end position="224"/>
    </location>
</feature>
<evidence type="ECO:0000313" key="15">
    <source>
        <dbReference type="Ensembl" id="ENSMPUP00000007095.1"/>
    </source>
</evidence>
<keyword evidence="3 13" id="KW-0812">Transmembrane</keyword>
<dbReference type="GeneTree" id="ENSGT00940000161589"/>
<dbReference type="GO" id="GO:0005178">
    <property type="term" value="F:integrin binding"/>
    <property type="evidence" value="ECO:0007669"/>
    <property type="project" value="Ensembl"/>
</dbReference>
<evidence type="ECO:0000256" key="2">
    <source>
        <dbReference type="ARBA" id="ARBA00022475"/>
    </source>
</evidence>
<reference evidence="15" key="1">
    <citation type="submission" date="2024-06" db="UniProtKB">
        <authorList>
            <consortium name="Ensembl"/>
        </authorList>
    </citation>
    <scope>IDENTIFICATION</scope>
</reference>
<dbReference type="InterPro" id="IPR039808">
    <property type="entry name" value="Cadherin"/>
</dbReference>
<keyword evidence="5" id="KW-0732">Signal</keyword>
<feature type="domain" description="Cadherin" evidence="14">
    <location>
        <begin position="30"/>
        <end position="114"/>
    </location>
</feature>
<evidence type="ECO:0000256" key="6">
    <source>
        <dbReference type="ARBA" id="ARBA00022737"/>
    </source>
</evidence>
<dbReference type="GO" id="GO:0005912">
    <property type="term" value="C:adherens junction"/>
    <property type="evidence" value="ECO:0007669"/>
    <property type="project" value="TreeGrafter"/>
</dbReference>
<dbReference type="GO" id="GO:0000902">
    <property type="term" value="P:cell morphogenesis"/>
    <property type="evidence" value="ECO:0007669"/>
    <property type="project" value="TreeGrafter"/>
</dbReference>
<evidence type="ECO:0000259" key="14">
    <source>
        <dbReference type="PROSITE" id="PS50268"/>
    </source>
</evidence>
<evidence type="ECO:0000256" key="12">
    <source>
        <dbReference type="PROSITE-ProRule" id="PRU00043"/>
    </source>
</evidence>